<feature type="transmembrane region" description="Helical" evidence="1">
    <location>
        <begin position="170"/>
        <end position="193"/>
    </location>
</feature>
<keyword evidence="1" id="KW-0472">Membrane</keyword>
<evidence type="ECO:0000256" key="1">
    <source>
        <dbReference type="SAM" id="Phobius"/>
    </source>
</evidence>
<protein>
    <submittedName>
        <fullName evidence="2">Uncharacterized protein</fullName>
    </submittedName>
</protein>
<dbReference type="EMBL" id="JANBVN010000119">
    <property type="protein sequence ID" value="KAJ9142808.1"/>
    <property type="molecule type" value="Genomic_DNA"/>
</dbReference>
<reference evidence="2" key="1">
    <citation type="submission" date="2022-07" db="EMBL/GenBank/DDBJ databases">
        <title>Fungi with potential for degradation of polypropylene.</title>
        <authorList>
            <person name="Gostincar C."/>
        </authorList>
    </citation>
    <scope>NUCLEOTIDE SEQUENCE</scope>
    <source>
        <strain evidence="2">EXF-13287</strain>
    </source>
</reference>
<dbReference type="Proteomes" id="UP001174691">
    <property type="component" value="Unassembled WGS sequence"/>
</dbReference>
<organism evidence="2 3">
    <name type="scientific">Coniochaeta hoffmannii</name>
    <dbReference type="NCBI Taxonomy" id="91930"/>
    <lineage>
        <taxon>Eukaryota</taxon>
        <taxon>Fungi</taxon>
        <taxon>Dikarya</taxon>
        <taxon>Ascomycota</taxon>
        <taxon>Pezizomycotina</taxon>
        <taxon>Sordariomycetes</taxon>
        <taxon>Sordariomycetidae</taxon>
        <taxon>Coniochaetales</taxon>
        <taxon>Coniochaetaceae</taxon>
        <taxon>Coniochaeta</taxon>
    </lineage>
</organism>
<comment type="caution">
    <text evidence="2">The sequence shown here is derived from an EMBL/GenBank/DDBJ whole genome shotgun (WGS) entry which is preliminary data.</text>
</comment>
<evidence type="ECO:0000313" key="3">
    <source>
        <dbReference type="Proteomes" id="UP001174691"/>
    </source>
</evidence>
<name>A0AA38RBH7_9PEZI</name>
<accession>A0AA38RBH7</accession>
<keyword evidence="1" id="KW-0812">Transmembrane</keyword>
<gene>
    <name evidence="2" type="ORF">NKR19_g7112</name>
</gene>
<sequence>MESVSFAPPPAAAVPSGAAPLPVGPIPAPYLPAQSDGPALKPLPLAEQDIRDRRSSVEFGLQEYLSLQRRRYRTDEVGIDERLRVQAAHVLSDLQTLRDHVATMIKIAESHRWRRWITGTVVASFIPAIRAIFRRPTEDSETSNDTEYAFRKSKSLIARIRNSLPGKGRLASIAFFVFAVLYVFSNEVSLRVARTVSKRLKRLSAKIEAGQDDIDEQDLKVLGGWRWRVLLWNY</sequence>
<dbReference type="AlphaFoldDB" id="A0AA38RBH7"/>
<evidence type="ECO:0000313" key="2">
    <source>
        <dbReference type="EMBL" id="KAJ9142808.1"/>
    </source>
</evidence>
<proteinExistence type="predicted"/>
<keyword evidence="1" id="KW-1133">Transmembrane helix</keyword>
<keyword evidence="3" id="KW-1185">Reference proteome</keyword>